<dbReference type="STRING" id="1317122.ATO12_24490"/>
<dbReference type="eggNOG" id="COG0664">
    <property type="taxonomic scope" value="Bacteria"/>
</dbReference>
<name>A0A023BQA6_9FLAO</name>
<evidence type="ECO:0000259" key="5">
    <source>
        <dbReference type="PROSITE" id="PS51063"/>
    </source>
</evidence>
<accession>A0A023BQA6</accession>
<evidence type="ECO:0000313" key="7">
    <source>
        <dbReference type="Proteomes" id="UP000023541"/>
    </source>
</evidence>
<evidence type="ECO:0000313" key="6">
    <source>
        <dbReference type="EMBL" id="EZH72099.1"/>
    </source>
</evidence>
<dbReference type="SMART" id="SM00100">
    <property type="entry name" value="cNMP"/>
    <property type="match status" value="1"/>
</dbReference>
<evidence type="ECO:0000259" key="4">
    <source>
        <dbReference type="PROSITE" id="PS50042"/>
    </source>
</evidence>
<dbReference type="Pfam" id="PF00027">
    <property type="entry name" value="cNMP_binding"/>
    <property type="match status" value="1"/>
</dbReference>
<dbReference type="PANTHER" id="PTHR24567">
    <property type="entry name" value="CRP FAMILY TRANSCRIPTIONAL REGULATORY PROTEIN"/>
    <property type="match status" value="1"/>
</dbReference>
<dbReference type="InterPro" id="IPR000595">
    <property type="entry name" value="cNMP-bd_dom"/>
</dbReference>
<keyword evidence="7" id="KW-1185">Reference proteome</keyword>
<dbReference type="SUPFAM" id="SSF46785">
    <property type="entry name" value="Winged helix' DNA-binding domain"/>
    <property type="match status" value="1"/>
</dbReference>
<dbReference type="CDD" id="cd00038">
    <property type="entry name" value="CAP_ED"/>
    <property type="match status" value="1"/>
</dbReference>
<dbReference type="Pfam" id="PF13545">
    <property type="entry name" value="HTH_Crp_2"/>
    <property type="match status" value="1"/>
</dbReference>
<evidence type="ECO:0000256" key="3">
    <source>
        <dbReference type="ARBA" id="ARBA00023163"/>
    </source>
</evidence>
<dbReference type="InterPro" id="IPR036390">
    <property type="entry name" value="WH_DNA-bd_sf"/>
</dbReference>
<dbReference type="AlphaFoldDB" id="A0A023BQA6"/>
<feature type="domain" description="HTH crp-type" evidence="5">
    <location>
        <begin position="130"/>
        <end position="199"/>
    </location>
</feature>
<proteinExistence type="predicted"/>
<keyword evidence="2" id="KW-0238">DNA-binding</keyword>
<sequence>MIDHTSLLNSGAVLKKYKRGEFLFREGSIARYYYQVHQGEIKMNNYNQEGKEYIQGIFTKEKSFGEPPLFADFKYPANAEAIVDSEVWQLPKEKFLKLLEENPDIHHKFTSTLALRLYYKAIMVSEISTQEPEHRILRILDYFKKNSNPNTLESNTYKVELTRQQLADLTGLRVETVIRSIKKLEQKGELFIKDRKVYR</sequence>
<dbReference type="InterPro" id="IPR014710">
    <property type="entry name" value="RmlC-like_jellyroll"/>
</dbReference>
<dbReference type="OrthoDB" id="667966at2"/>
<dbReference type="PROSITE" id="PS50042">
    <property type="entry name" value="CNMP_BINDING_3"/>
    <property type="match status" value="1"/>
</dbReference>
<dbReference type="GO" id="GO:0005829">
    <property type="term" value="C:cytosol"/>
    <property type="evidence" value="ECO:0007669"/>
    <property type="project" value="TreeGrafter"/>
</dbReference>
<dbReference type="SMART" id="SM00419">
    <property type="entry name" value="HTH_CRP"/>
    <property type="match status" value="1"/>
</dbReference>
<dbReference type="GO" id="GO:0003677">
    <property type="term" value="F:DNA binding"/>
    <property type="evidence" value="ECO:0007669"/>
    <property type="project" value="UniProtKB-KW"/>
</dbReference>
<dbReference type="InterPro" id="IPR018490">
    <property type="entry name" value="cNMP-bd_dom_sf"/>
</dbReference>
<feature type="domain" description="Cyclic nucleotide-binding" evidence="4">
    <location>
        <begin position="15"/>
        <end position="116"/>
    </location>
</feature>
<organism evidence="6 7">
    <name type="scientific">Aquimarina atlantica</name>
    <dbReference type="NCBI Taxonomy" id="1317122"/>
    <lineage>
        <taxon>Bacteria</taxon>
        <taxon>Pseudomonadati</taxon>
        <taxon>Bacteroidota</taxon>
        <taxon>Flavobacteriia</taxon>
        <taxon>Flavobacteriales</taxon>
        <taxon>Flavobacteriaceae</taxon>
        <taxon>Aquimarina</taxon>
    </lineage>
</organism>
<reference evidence="6 7" key="1">
    <citation type="submission" date="2014-04" db="EMBL/GenBank/DDBJ databases">
        <title>Aquimarina sp. 22II-S11-z7 Genome Sequencing.</title>
        <authorList>
            <person name="Lai Q."/>
        </authorList>
    </citation>
    <scope>NUCLEOTIDE SEQUENCE [LARGE SCALE GENOMIC DNA]</scope>
    <source>
        <strain evidence="6 7">22II-S11-z7</strain>
    </source>
</reference>
<evidence type="ECO:0000256" key="1">
    <source>
        <dbReference type="ARBA" id="ARBA00023015"/>
    </source>
</evidence>
<dbReference type="InterPro" id="IPR050397">
    <property type="entry name" value="Env_Response_Regulators"/>
</dbReference>
<dbReference type="PRINTS" id="PR00034">
    <property type="entry name" value="HTHCRP"/>
</dbReference>
<dbReference type="RefSeq" id="WP_034245541.1">
    <property type="nucleotide sequence ID" value="NZ_AQRA01000009.1"/>
</dbReference>
<dbReference type="EMBL" id="AQRA01000009">
    <property type="protein sequence ID" value="EZH72099.1"/>
    <property type="molecule type" value="Genomic_DNA"/>
</dbReference>
<keyword evidence="3" id="KW-0804">Transcription</keyword>
<dbReference type="Proteomes" id="UP000023541">
    <property type="component" value="Unassembled WGS sequence"/>
</dbReference>
<dbReference type="Gene3D" id="2.60.120.10">
    <property type="entry name" value="Jelly Rolls"/>
    <property type="match status" value="1"/>
</dbReference>
<comment type="caution">
    <text evidence="6">The sequence shown here is derived from an EMBL/GenBank/DDBJ whole genome shotgun (WGS) entry which is preliminary data.</text>
</comment>
<dbReference type="PROSITE" id="PS51063">
    <property type="entry name" value="HTH_CRP_2"/>
    <property type="match status" value="1"/>
</dbReference>
<gene>
    <name evidence="6" type="ORF">ATO12_24490</name>
</gene>
<evidence type="ECO:0000256" key="2">
    <source>
        <dbReference type="ARBA" id="ARBA00023125"/>
    </source>
</evidence>
<dbReference type="InterPro" id="IPR012318">
    <property type="entry name" value="HTH_CRP"/>
</dbReference>
<protein>
    <submittedName>
        <fullName evidence="6">Cyclic nucleotide-binding protein</fullName>
    </submittedName>
</protein>
<keyword evidence="1" id="KW-0805">Transcription regulation</keyword>
<dbReference type="SUPFAM" id="SSF51206">
    <property type="entry name" value="cAMP-binding domain-like"/>
    <property type="match status" value="1"/>
</dbReference>
<dbReference type="PANTHER" id="PTHR24567:SF28">
    <property type="entry name" value="LISTERIOLYSIN REGULATORY PROTEIN"/>
    <property type="match status" value="1"/>
</dbReference>
<dbReference type="GO" id="GO:0003700">
    <property type="term" value="F:DNA-binding transcription factor activity"/>
    <property type="evidence" value="ECO:0007669"/>
    <property type="project" value="TreeGrafter"/>
</dbReference>